<feature type="chain" id="PRO_5015707566" description="Secretion system C-terminal sorting domain-containing protein" evidence="2">
    <location>
        <begin position="24"/>
        <end position="440"/>
    </location>
</feature>
<dbReference type="Gene3D" id="2.60.120.260">
    <property type="entry name" value="Galactose-binding domain-like"/>
    <property type="match status" value="1"/>
</dbReference>
<proteinExistence type="predicted"/>
<dbReference type="EMBL" id="CP020918">
    <property type="protein sequence ID" value="AWG23311.1"/>
    <property type="molecule type" value="Genomic_DNA"/>
</dbReference>
<feature type="signal peptide" evidence="2">
    <location>
        <begin position="1"/>
        <end position="23"/>
    </location>
</feature>
<accession>A0A2S1LI50</accession>
<evidence type="ECO:0000256" key="2">
    <source>
        <dbReference type="SAM" id="SignalP"/>
    </source>
</evidence>
<evidence type="ECO:0000256" key="1">
    <source>
        <dbReference type="ARBA" id="ARBA00022729"/>
    </source>
</evidence>
<dbReference type="AlphaFoldDB" id="A0A2S1LI50"/>
<sequence length="440" mass="45864">MKTQLLKKLLMLVALFAATSMSAQVFTFNSGLEGWADGFSGASNGMPVHAPTGGEAGTGALKLTRLSNNANFGYNTGLNPGIDGITKKFIKIRYRNETLGTQFRVQGSSTAGTIANTVFPIAAGTGSVGSGVWTTSYLDMTGVANWSADVNNLDILVRVGWVSGEAGSIYVDSIEFLNSIPPATVTGILKNPSFEDYDGTVSPWNPSSSTYAATVISSDDSHGTGSYSLKSTYSAPDAGVTNFVFNDYVHSIGSSTTDDVVATMWVKVVRPGTPGTSPLITVQGQARTGTTDVGTSLVTLGQNKTTTKTDGSWEQITYAFTPAAAYTHAQFRYGISGADLMAGDIVYVDDIAANHTPSLSVKGNTLEGVAVYPNPATGVVNVNSVNGGLISVYNTLGAQVLTEKATSVSHQLNVSGLSSGVYLLEFTSEGKSAISKLVIK</sequence>
<gene>
    <name evidence="4" type="ORF">FFWV33_18140</name>
</gene>
<feature type="domain" description="Secretion system C-terminal sorting" evidence="3">
    <location>
        <begin position="371"/>
        <end position="439"/>
    </location>
</feature>
<dbReference type="Proteomes" id="UP000244527">
    <property type="component" value="Chromosome"/>
</dbReference>
<organism evidence="4 5">
    <name type="scientific">Flavobacterium faecale</name>
    <dbReference type="NCBI Taxonomy" id="1355330"/>
    <lineage>
        <taxon>Bacteria</taxon>
        <taxon>Pseudomonadati</taxon>
        <taxon>Bacteroidota</taxon>
        <taxon>Flavobacteriia</taxon>
        <taxon>Flavobacteriales</taxon>
        <taxon>Flavobacteriaceae</taxon>
        <taxon>Flavobacterium</taxon>
    </lineage>
</organism>
<dbReference type="RefSeq" id="WP_108742207.1">
    <property type="nucleotide sequence ID" value="NZ_CP020918.1"/>
</dbReference>
<keyword evidence="1 2" id="KW-0732">Signal</keyword>
<evidence type="ECO:0000313" key="5">
    <source>
        <dbReference type="Proteomes" id="UP000244527"/>
    </source>
</evidence>
<dbReference type="OrthoDB" id="9803461at2"/>
<dbReference type="NCBIfam" id="TIGR04183">
    <property type="entry name" value="Por_Secre_tail"/>
    <property type="match status" value="1"/>
</dbReference>
<dbReference type="InterPro" id="IPR026444">
    <property type="entry name" value="Secre_tail"/>
</dbReference>
<dbReference type="KEGG" id="ffa:FFWV33_18140"/>
<name>A0A2S1LI50_9FLAO</name>
<protein>
    <recommendedName>
        <fullName evidence="3">Secretion system C-terminal sorting domain-containing protein</fullName>
    </recommendedName>
</protein>
<evidence type="ECO:0000313" key="4">
    <source>
        <dbReference type="EMBL" id="AWG23311.1"/>
    </source>
</evidence>
<dbReference type="Pfam" id="PF18962">
    <property type="entry name" value="Por_Secre_tail"/>
    <property type="match status" value="1"/>
</dbReference>
<keyword evidence="5" id="KW-1185">Reference proteome</keyword>
<evidence type="ECO:0000259" key="3">
    <source>
        <dbReference type="Pfam" id="PF18962"/>
    </source>
</evidence>
<reference evidence="4 5" key="1">
    <citation type="submission" date="2017-04" db="EMBL/GenBank/DDBJ databases">
        <title>Compelte genome sequence of WV33.</title>
        <authorList>
            <person name="Lee P.C."/>
        </authorList>
    </citation>
    <scope>NUCLEOTIDE SEQUENCE [LARGE SCALE GENOMIC DNA]</scope>
    <source>
        <strain evidence="4 5">WV33</strain>
    </source>
</reference>